<dbReference type="Gene3D" id="3.60.10.10">
    <property type="entry name" value="Endonuclease/exonuclease/phosphatase"/>
    <property type="match status" value="1"/>
</dbReference>
<evidence type="ECO:0000313" key="1">
    <source>
        <dbReference type="EMBL" id="KAL3696385.1"/>
    </source>
</evidence>
<accession>A0ABD3I1P0</accession>
<dbReference type="AlphaFoldDB" id="A0ABD3I1P0"/>
<evidence type="ECO:0000313" key="2">
    <source>
        <dbReference type="Proteomes" id="UP001633002"/>
    </source>
</evidence>
<sequence length="366" mass="40631">MAGQLLSSSLGPDKENVGEGIPPLAKVLLMLESLSSSVTEIKSTVSTLSLVVSDIRRDVRFLYAREDPSKARKELETIKTEVQGIRLDRQALDRLDSLSSEVQDVRLKLGTLQGHSESSGEITKKDHDQSWKSFAQEFAGIKSEVIGLRDDFHKTQVGLDTVDRTSVQVSPLPDLKQALEDMEDTLRVANPGVERAMRVALQVLCWNVRGFTAAVIEGAHDVWASMDIVAVIESWETQKGARLEIPGFQRVVTLWNEKKMRKGRGFGGIAVFSKEGNTLDIRIECEDSKKQFVGLCFSEGVEEAFIFFAYFAPYGAPVYSEQAFEEQTSGSSPRHTAKNPVSASYYFKTPQQDGLFLRYILITPSG</sequence>
<protein>
    <submittedName>
        <fullName evidence="1">Uncharacterized protein</fullName>
    </submittedName>
</protein>
<dbReference type="InterPro" id="IPR036691">
    <property type="entry name" value="Endo/exonu/phosph_ase_sf"/>
</dbReference>
<comment type="caution">
    <text evidence="1">The sequence shown here is derived from an EMBL/GenBank/DDBJ whole genome shotgun (WGS) entry which is preliminary data.</text>
</comment>
<proteinExistence type="predicted"/>
<name>A0ABD3I1P0_9MARC</name>
<keyword evidence="2" id="KW-1185">Reference proteome</keyword>
<organism evidence="1 2">
    <name type="scientific">Riccia sorocarpa</name>
    <dbReference type="NCBI Taxonomy" id="122646"/>
    <lineage>
        <taxon>Eukaryota</taxon>
        <taxon>Viridiplantae</taxon>
        <taxon>Streptophyta</taxon>
        <taxon>Embryophyta</taxon>
        <taxon>Marchantiophyta</taxon>
        <taxon>Marchantiopsida</taxon>
        <taxon>Marchantiidae</taxon>
        <taxon>Marchantiales</taxon>
        <taxon>Ricciaceae</taxon>
        <taxon>Riccia</taxon>
    </lineage>
</organism>
<dbReference type="Proteomes" id="UP001633002">
    <property type="component" value="Unassembled WGS sequence"/>
</dbReference>
<reference evidence="1 2" key="1">
    <citation type="submission" date="2024-09" db="EMBL/GenBank/DDBJ databases">
        <title>Chromosome-scale assembly of Riccia sorocarpa.</title>
        <authorList>
            <person name="Paukszto L."/>
        </authorList>
    </citation>
    <scope>NUCLEOTIDE SEQUENCE [LARGE SCALE GENOMIC DNA]</scope>
    <source>
        <strain evidence="1">LP-2024</strain>
        <tissue evidence="1">Aerial parts of the thallus</tissue>
    </source>
</reference>
<dbReference type="SUPFAM" id="SSF56219">
    <property type="entry name" value="DNase I-like"/>
    <property type="match status" value="1"/>
</dbReference>
<dbReference type="EMBL" id="JBJQOH010000002">
    <property type="protein sequence ID" value="KAL3696385.1"/>
    <property type="molecule type" value="Genomic_DNA"/>
</dbReference>
<gene>
    <name evidence="1" type="ORF">R1sor_010461</name>
</gene>